<evidence type="ECO:0000313" key="2">
    <source>
        <dbReference type="WBParaSite" id="JU765_v2.g12897.t1"/>
    </source>
</evidence>
<protein>
    <submittedName>
        <fullName evidence="2">Uncharacterized protein</fullName>
    </submittedName>
</protein>
<reference evidence="2" key="1">
    <citation type="submission" date="2022-11" db="UniProtKB">
        <authorList>
            <consortium name="WormBaseParasite"/>
        </authorList>
    </citation>
    <scope>IDENTIFICATION</scope>
</reference>
<dbReference type="WBParaSite" id="JU765_v2.g12897.t1">
    <property type="protein sequence ID" value="JU765_v2.g12897.t1"/>
    <property type="gene ID" value="JU765_v2.g12897"/>
</dbReference>
<name>A0AC34Q4C4_9BILA</name>
<organism evidence="1 2">
    <name type="scientific">Panagrolaimus sp. JU765</name>
    <dbReference type="NCBI Taxonomy" id="591449"/>
    <lineage>
        <taxon>Eukaryota</taxon>
        <taxon>Metazoa</taxon>
        <taxon>Ecdysozoa</taxon>
        <taxon>Nematoda</taxon>
        <taxon>Chromadorea</taxon>
        <taxon>Rhabditida</taxon>
        <taxon>Tylenchina</taxon>
        <taxon>Panagrolaimomorpha</taxon>
        <taxon>Panagrolaimoidea</taxon>
        <taxon>Panagrolaimidae</taxon>
        <taxon>Panagrolaimus</taxon>
    </lineage>
</organism>
<dbReference type="Proteomes" id="UP000887576">
    <property type="component" value="Unplaced"/>
</dbReference>
<proteinExistence type="predicted"/>
<evidence type="ECO:0000313" key="1">
    <source>
        <dbReference type="Proteomes" id="UP000887576"/>
    </source>
</evidence>
<accession>A0AC34Q4C4</accession>
<sequence>MEDEFVKSFIPKHLHSPVIHMKSQEWIKHTLPTLFIGTITKNYTQEMFHMDMQRWKSFLDDDQSEWALIGLQSARNFPDVLDTIDAIEKIEQFQSTLKIDVAIDSLRIVVVGMNHARFLYEAIEYILNQWKGPDGQKRIRNVEFLTGGDTATNKVERFAKWLCLSGACTNLIFVNVQDYYPFGVLKSGFDD</sequence>